<dbReference type="InterPro" id="IPR015424">
    <property type="entry name" value="PyrdxlP-dep_Trfase"/>
</dbReference>
<protein>
    <submittedName>
        <fullName evidence="6">DegT/DnrJ/EryC1/StrS family aminotransferase</fullName>
    </submittedName>
</protein>
<dbReference type="PIRSF" id="PIRSF000390">
    <property type="entry name" value="PLP_StrS"/>
    <property type="match status" value="1"/>
</dbReference>
<dbReference type="InterPro" id="IPR015421">
    <property type="entry name" value="PyrdxlP-dep_Trfase_major"/>
</dbReference>
<proteinExistence type="inferred from homology"/>
<keyword evidence="6" id="KW-0032">Aminotransferase</keyword>
<evidence type="ECO:0000256" key="5">
    <source>
        <dbReference type="RuleBase" id="RU004508"/>
    </source>
</evidence>
<keyword evidence="1 4" id="KW-0663">Pyridoxal phosphate</keyword>
<dbReference type="AlphaFoldDB" id="A0A9D9H0X3"/>
<organism evidence="6 7">
    <name type="scientific">Candidatus Pullibacteroides excrementavium</name>
    <dbReference type="NCBI Taxonomy" id="2840905"/>
    <lineage>
        <taxon>Bacteria</taxon>
        <taxon>Pseudomonadati</taxon>
        <taxon>Bacteroidota</taxon>
        <taxon>Bacteroidia</taxon>
        <taxon>Bacteroidales</taxon>
        <taxon>Candidatus Pullibacteroides</taxon>
    </lineage>
</organism>
<evidence type="ECO:0000256" key="2">
    <source>
        <dbReference type="ARBA" id="ARBA00037999"/>
    </source>
</evidence>
<gene>
    <name evidence="6" type="ORF">IAB08_03220</name>
</gene>
<dbReference type="InterPro" id="IPR015422">
    <property type="entry name" value="PyrdxlP-dep_Trfase_small"/>
</dbReference>
<dbReference type="GO" id="GO:0008483">
    <property type="term" value="F:transaminase activity"/>
    <property type="evidence" value="ECO:0007669"/>
    <property type="project" value="UniProtKB-KW"/>
</dbReference>
<dbReference type="Gene3D" id="3.40.640.10">
    <property type="entry name" value="Type I PLP-dependent aspartate aminotransferase-like (Major domain)"/>
    <property type="match status" value="1"/>
</dbReference>
<keyword evidence="6" id="KW-0808">Transferase</keyword>
<comment type="similarity">
    <text evidence="2 5">Belongs to the DegT/DnrJ/EryC1 family.</text>
</comment>
<dbReference type="GO" id="GO:0000271">
    <property type="term" value="P:polysaccharide biosynthetic process"/>
    <property type="evidence" value="ECO:0007669"/>
    <property type="project" value="TreeGrafter"/>
</dbReference>
<dbReference type="Proteomes" id="UP000823612">
    <property type="component" value="Unassembled WGS sequence"/>
</dbReference>
<evidence type="ECO:0000313" key="6">
    <source>
        <dbReference type="EMBL" id="MBO8432291.1"/>
    </source>
</evidence>
<accession>A0A9D9H0X3</accession>
<evidence type="ECO:0000256" key="1">
    <source>
        <dbReference type="ARBA" id="ARBA00022898"/>
    </source>
</evidence>
<dbReference type="EMBL" id="JADIMZ010000042">
    <property type="protein sequence ID" value="MBO8432291.1"/>
    <property type="molecule type" value="Genomic_DNA"/>
</dbReference>
<name>A0A9D9H0X3_9BACT</name>
<dbReference type="GO" id="GO:0030170">
    <property type="term" value="F:pyridoxal phosphate binding"/>
    <property type="evidence" value="ECO:0007669"/>
    <property type="project" value="TreeGrafter"/>
</dbReference>
<dbReference type="Pfam" id="PF01041">
    <property type="entry name" value="DegT_DnrJ_EryC1"/>
    <property type="match status" value="1"/>
</dbReference>
<evidence type="ECO:0000256" key="4">
    <source>
        <dbReference type="PIRSR" id="PIRSR000390-2"/>
    </source>
</evidence>
<comment type="caution">
    <text evidence="6">The sequence shown here is derived from an EMBL/GenBank/DDBJ whole genome shotgun (WGS) entry which is preliminary data.</text>
</comment>
<dbReference type="PANTHER" id="PTHR30244:SF36">
    <property type="entry name" value="3-OXO-GLUCOSE-6-PHOSPHATE:GLUTAMATE AMINOTRANSFERASE"/>
    <property type="match status" value="1"/>
</dbReference>
<evidence type="ECO:0000313" key="7">
    <source>
        <dbReference type="Proteomes" id="UP000823612"/>
    </source>
</evidence>
<feature type="modified residue" description="N6-(pyridoxal phosphate)lysine" evidence="4">
    <location>
        <position position="211"/>
    </location>
</feature>
<dbReference type="InterPro" id="IPR000653">
    <property type="entry name" value="DegT/StrS_aminotransferase"/>
</dbReference>
<reference evidence="6" key="2">
    <citation type="journal article" date="2021" name="PeerJ">
        <title>Extensive microbial diversity within the chicken gut microbiome revealed by metagenomics and culture.</title>
        <authorList>
            <person name="Gilroy R."/>
            <person name="Ravi A."/>
            <person name="Getino M."/>
            <person name="Pursley I."/>
            <person name="Horton D.L."/>
            <person name="Alikhan N.F."/>
            <person name="Baker D."/>
            <person name="Gharbi K."/>
            <person name="Hall N."/>
            <person name="Watson M."/>
            <person name="Adriaenssens E.M."/>
            <person name="Foster-Nyarko E."/>
            <person name="Jarju S."/>
            <person name="Secka A."/>
            <person name="Antonio M."/>
            <person name="Oren A."/>
            <person name="Chaudhuri R.R."/>
            <person name="La Ragione R."/>
            <person name="Hildebrand F."/>
            <person name="Pallen M.J."/>
        </authorList>
    </citation>
    <scope>NUCLEOTIDE SEQUENCE</scope>
    <source>
        <strain evidence="6">2889</strain>
    </source>
</reference>
<evidence type="ECO:0000256" key="3">
    <source>
        <dbReference type="PIRSR" id="PIRSR000390-1"/>
    </source>
</evidence>
<dbReference type="CDD" id="cd00616">
    <property type="entry name" value="AHBA_syn"/>
    <property type="match status" value="1"/>
</dbReference>
<dbReference type="PANTHER" id="PTHR30244">
    <property type="entry name" value="TRANSAMINASE"/>
    <property type="match status" value="1"/>
</dbReference>
<sequence>MKNLQMVDLRSQYKHIRRKLRKRLRKVIKESAFINGNEVKLFQQNLEQYLGVRHVIPCASGTEALQIALMALPLEEGDEVIIPDFTFVSAAEVACLLGLRPVFVDIDPQTFVMDPAAVERAVTERTRVIVPTHLFGQCTNMAAIMEIAEKYGLYVIEDACQSLGADYILREGSGQLQMGPFTYDYRCADKGVRKKAGTIGHIGCTSFFPSKNLGCYGDGGAIFTDDDDLAARMRQIANHGSEKRYSYQTTGLNSRLDSVQAAVLNVKLPYLNSYNARRQEAAAFYDRAFISCMQLKVPVRCPYSTHIFHQYCLLCRSEQERKALQFHLQKTGIPTKIYYPKPLHLQEAFRFLGGKVGDFPVSEDISKRIIAIPMHTELSQKQLRYISAAIVNFFN</sequence>
<feature type="active site" description="Proton acceptor" evidence="3">
    <location>
        <position position="211"/>
    </location>
</feature>
<dbReference type="SUPFAM" id="SSF53383">
    <property type="entry name" value="PLP-dependent transferases"/>
    <property type="match status" value="1"/>
</dbReference>
<reference evidence="6" key="1">
    <citation type="submission" date="2020-10" db="EMBL/GenBank/DDBJ databases">
        <authorList>
            <person name="Gilroy R."/>
        </authorList>
    </citation>
    <scope>NUCLEOTIDE SEQUENCE</scope>
    <source>
        <strain evidence="6">2889</strain>
    </source>
</reference>
<dbReference type="Gene3D" id="3.90.1150.10">
    <property type="entry name" value="Aspartate Aminotransferase, domain 1"/>
    <property type="match status" value="1"/>
</dbReference>